<dbReference type="GO" id="GO:0070628">
    <property type="term" value="F:proteasome binding"/>
    <property type="evidence" value="ECO:0007669"/>
    <property type="project" value="TreeGrafter"/>
</dbReference>
<feature type="non-terminal residue" evidence="2">
    <location>
        <position position="1"/>
    </location>
</feature>
<evidence type="ECO:0000313" key="2">
    <source>
        <dbReference type="EMBL" id="KAJ3199163.1"/>
    </source>
</evidence>
<gene>
    <name evidence="2" type="ORF">HK099_003282</name>
</gene>
<sequence>LLIGTNEDDLKVVEKKNQTRSTLFNLTSVKPFSDPINRYNKYKFNAFEVLQEFSDNNKALNYLEKLSVDKGILAIMKKHEWSVGLLKEIHPLRESDILGYNLNKTLPRSDHDEKFHNLNKILDKEVYDLDWTQTKGYKISNEEFFTFSDEQDYKNLLDKPNIIDRHGMESKNLSTKEFILNSAASNADNIEKLRDARLKKFQ</sequence>
<dbReference type="PANTHER" id="PTHR47795">
    <property type="entry name" value="UBIQUITIN AND WLM DOMAIN-CONTAINING METALLOPROTEASE SPCC1442.07C"/>
    <property type="match status" value="1"/>
</dbReference>
<protein>
    <recommendedName>
        <fullName evidence="1">WLM domain-containing protein</fullName>
    </recommendedName>
</protein>
<keyword evidence="3" id="KW-1185">Reference proteome</keyword>
<name>A0AAD5TSH2_9FUNG</name>
<organism evidence="2 3">
    <name type="scientific">Clydaea vesicula</name>
    <dbReference type="NCBI Taxonomy" id="447962"/>
    <lineage>
        <taxon>Eukaryota</taxon>
        <taxon>Fungi</taxon>
        <taxon>Fungi incertae sedis</taxon>
        <taxon>Chytridiomycota</taxon>
        <taxon>Chytridiomycota incertae sedis</taxon>
        <taxon>Chytridiomycetes</taxon>
        <taxon>Lobulomycetales</taxon>
        <taxon>Lobulomycetaceae</taxon>
        <taxon>Clydaea</taxon>
    </lineage>
</organism>
<dbReference type="AlphaFoldDB" id="A0AAD5TSH2"/>
<dbReference type="Pfam" id="PF08325">
    <property type="entry name" value="WLM"/>
    <property type="match status" value="1"/>
</dbReference>
<proteinExistence type="predicted"/>
<evidence type="ECO:0000313" key="3">
    <source>
        <dbReference type="Proteomes" id="UP001211065"/>
    </source>
</evidence>
<evidence type="ECO:0000259" key="1">
    <source>
        <dbReference type="Pfam" id="PF08325"/>
    </source>
</evidence>
<accession>A0AAD5TSH2</accession>
<comment type="caution">
    <text evidence="2">The sequence shown here is derived from an EMBL/GenBank/DDBJ whole genome shotgun (WGS) entry which is preliminary data.</text>
</comment>
<dbReference type="PANTHER" id="PTHR47795:SF1">
    <property type="entry name" value="DNA-DEPENDENT METALLOPROTEASE WSS1 HOMOLOG 2"/>
    <property type="match status" value="1"/>
</dbReference>
<reference evidence="2" key="1">
    <citation type="submission" date="2020-05" db="EMBL/GenBank/DDBJ databases">
        <title>Phylogenomic resolution of chytrid fungi.</title>
        <authorList>
            <person name="Stajich J.E."/>
            <person name="Amses K."/>
            <person name="Simmons R."/>
            <person name="Seto K."/>
            <person name="Myers J."/>
            <person name="Bonds A."/>
            <person name="Quandt C.A."/>
            <person name="Barry K."/>
            <person name="Liu P."/>
            <person name="Grigoriev I."/>
            <person name="Longcore J.E."/>
            <person name="James T.Y."/>
        </authorList>
    </citation>
    <scope>NUCLEOTIDE SEQUENCE</scope>
    <source>
        <strain evidence="2">JEL0476</strain>
    </source>
</reference>
<dbReference type="InterPro" id="IPR013536">
    <property type="entry name" value="WLM_dom"/>
</dbReference>
<dbReference type="EMBL" id="JADGJW010002175">
    <property type="protein sequence ID" value="KAJ3199163.1"/>
    <property type="molecule type" value="Genomic_DNA"/>
</dbReference>
<dbReference type="Proteomes" id="UP001211065">
    <property type="component" value="Unassembled WGS sequence"/>
</dbReference>
<feature type="domain" description="WLM" evidence="1">
    <location>
        <begin position="44"/>
        <end position="104"/>
    </location>
</feature>